<dbReference type="InterPro" id="IPR005455">
    <property type="entry name" value="PFN_euk"/>
</dbReference>
<dbReference type="InterPro" id="IPR027310">
    <property type="entry name" value="Profilin_CS"/>
</dbReference>
<name>A0AAV5R7L9_PICKL</name>
<dbReference type="SUPFAM" id="SSF55770">
    <property type="entry name" value="Profilin (actin-binding protein)"/>
    <property type="match status" value="1"/>
</dbReference>
<dbReference type="PRINTS" id="PR01640">
    <property type="entry name" value="PROFILINPLNT"/>
</dbReference>
<dbReference type="InterPro" id="IPR036140">
    <property type="entry name" value="PFN_sf"/>
</dbReference>
<evidence type="ECO:0000256" key="5">
    <source>
        <dbReference type="ARBA" id="ARBA00023212"/>
    </source>
</evidence>
<dbReference type="Gene3D" id="3.30.450.30">
    <property type="entry name" value="Dynein light chain 2a, cytoplasmic"/>
    <property type="match status" value="1"/>
</dbReference>
<dbReference type="GO" id="GO:0005938">
    <property type="term" value="C:cell cortex"/>
    <property type="evidence" value="ECO:0007669"/>
    <property type="project" value="TreeGrafter"/>
</dbReference>
<keyword evidence="5 6" id="KW-0206">Cytoskeleton</keyword>
<evidence type="ECO:0000313" key="8">
    <source>
        <dbReference type="EMBL" id="GMM47559.1"/>
    </source>
</evidence>
<dbReference type="PROSITE" id="PS00414">
    <property type="entry name" value="PROFILIN"/>
    <property type="match status" value="1"/>
</dbReference>
<evidence type="ECO:0000256" key="1">
    <source>
        <dbReference type="ARBA" id="ARBA00004245"/>
    </source>
</evidence>
<dbReference type="SMART" id="SM00392">
    <property type="entry name" value="PROF"/>
    <property type="match status" value="1"/>
</dbReference>
<organism evidence="8 9">
    <name type="scientific">Pichia kluyveri</name>
    <name type="common">Yeast</name>
    <dbReference type="NCBI Taxonomy" id="36015"/>
    <lineage>
        <taxon>Eukaryota</taxon>
        <taxon>Fungi</taxon>
        <taxon>Dikarya</taxon>
        <taxon>Ascomycota</taxon>
        <taxon>Saccharomycotina</taxon>
        <taxon>Pichiomycetes</taxon>
        <taxon>Pichiales</taxon>
        <taxon>Pichiaceae</taxon>
        <taxon>Pichia</taxon>
    </lineage>
</organism>
<dbReference type="CDD" id="cd00148">
    <property type="entry name" value="PROF"/>
    <property type="match status" value="1"/>
</dbReference>
<dbReference type="AlphaFoldDB" id="A0AAV5R7L9"/>
<dbReference type="PANTHER" id="PTHR11604">
    <property type="entry name" value="PROFILIN"/>
    <property type="match status" value="1"/>
</dbReference>
<dbReference type="PANTHER" id="PTHR11604:SF0">
    <property type="entry name" value="PROFILIN"/>
    <property type="match status" value="1"/>
</dbReference>
<comment type="function">
    <text evidence="6">Binds to actin and affects the structure of the cytoskeleton. At high concentrations, profilin prevents the polymerization of actin, whereas it enhances it at low concentrations.</text>
</comment>
<dbReference type="EMBL" id="BTGB01000009">
    <property type="protein sequence ID" value="GMM47559.1"/>
    <property type="molecule type" value="Genomic_DNA"/>
</dbReference>
<dbReference type="Pfam" id="PF00235">
    <property type="entry name" value="Profilin"/>
    <property type="match status" value="1"/>
</dbReference>
<evidence type="ECO:0000256" key="2">
    <source>
        <dbReference type="ARBA" id="ARBA00010058"/>
    </source>
</evidence>
<dbReference type="PRINTS" id="PR00392">
    <property type="entry name" value="PROFILIN"/>
</dbReference>
<comment type="similarity">
    <text evidence="2 7">Belongs to the profilin family.</text>
</comment>
<dbReference type="InterPro" id="IPR048278">
    <property type="entry name" value="PFN"/>
</dbReference>
<keyword evidence="4 7" id="KW-0009">Actin-binding</keyword>
<reference evidence="8 9" key="1">
    <citation type="journal article" date="2023" name="Elife">
        <title>Identification of key yeast species and microbe-microbe interactions impacting larval growth of Drosophila in the wild.</title>
        <authorList>
            <person name="Mure A."/>
            <person name="Sugiura Y."/>
            <person name="Maeda R."/>
            <person name="Honda K."/>
            <person name="Sakurai N."/>
            <person name="Takahashi Y."/>
            <person name="Watada M."/>
            <person name="Katoh T."/>
            <person name="Gotoh A."/>
            <person name="Gotoh Y."/>
            <person name="Taniguchi I."/>
            <person name="Nakamura K."/>
            <person name="Hayashi T."/>
            <person name="Katayama T."/>
            <person name="Uemura T."/>
            <person name="Hattori Y."/>
        </authorList>
    </citation>
    <scope>NUCLEOTIDE SEQUENCE [LARGE SCALE GENOMIC DNA]</scope>
    <source>
        <strain evidence="8 9">PK-24</strain>
    </source>
</reference>
<dbReference type="Proteomes" id="UP001378960">
    <property type="component" value="Unassembled WGS sequence"/>
</dbReference>
<dbReference type="GO" id="GO:0003785">
    <property type="term" value="F:actin monomer binding"/>
    <property type="evidence" value="ECO:0007669"/>
    <property type="project" value="TreeGrafter"/>
</dbReference>
<evidence type="ECO:0000256" key="7">
    <source>
        <dbReference type="RuleBase" id="RU003909"/>
    </source>
</evidence>
<evidence type="ECO:0000313" key="9">
    <source>
        <dbReference type="Proteomes" id="UP001378960"/>
    </source>
</evidence>
<comment type="subcellular location">
    <subcellularLocation>
        <location evidence="1">Cytoplasm</location>
        <location evidence="1">Cytoskeleton</location>
    </subcellularLocation>
</comment>
<comment type="caution">
    <text evidence="8">The sequence shown here is derived from an EMBL/GenBank/DDBJ whole genome shotgun (WGS) entry which is preliminary data.</text>
</comment>
<accession>A0AAV5R7L9</accession>
<protein>
    <recommendedName>
        <fullName evidence="7">Profilin</fullName>
    </recommendedName>
</protein>
<sequence length="125" mass="13434">MSWNAYTDNIVNSGCFDKAAIYSTDGAVWANTGSLNVSPQEFQLIAGGFTNASSVQMSGFHVENVKQFCIKADDRSIYGKHEQEGVMCVKTKLAIIIAHYPAGVSAGNAANVIEKMADYLISVGY</sequence>
<keyword evidence="9" id="KW-1185">Reference proteome</keyword>
<dbReference type="GO" id="GO:0005856">
    <property type="term" value="C:cytoskeleton"/>
    <property type="evidence" value="ECO:0007669"/>
    <property type="project" value="UniProtKB-SubCell"/>
</dbReference>
<evidence type="ECO:0000256" key="3">
    <source>
        <dbReference type="ARBA" id="ARBA00022490"/>
    </source>
</evidence>
<proteinExistence type="inferred from homology"/>
<gene>
    <name evidence="8" type="ORF">DAPK24_041570</name>
</gene>
<keyword evidence="3" id="KW-0963">Cytoplasm</keyword>
<comment type="subunit">
    <text evidence="6">Occurs in many kinds of cells as a complex with monomeric actin in a 1:1 ratio.</text>
</comment>
<evidence type="ECO:0000256" key="4">
    <source>
        <dbReference type="ARBA" id="ARBA00023203"/>
    </source>
</evidence>
<evidence type="ECO:0000256" key="6">
    <source>
        <dbReference type="RuleBase" id="RU003908"/>
    </source>
</evidence>